<evidence type="ECO:0000313" key="1">
    <source>
        <dbReference type="EMBL" id="KAK2962775.1"/>
    </source>
</evidence>
<dbReference type="EMBL" id="JARBJD010000009">
    <property type="protein sequence ID" value="KAK2962775.1"/>
    <property type="molecule type" value="Genomic_DNA"/>
</dbReference>
<accession>A0ABQ9YGC6</accession>
<name>A0ABQ9YGC6_9EUKA</name>
<organism evidence="1 2">
    <name type="scientific">Blattamonas nauphoetae</name>
    <dbReference type="NCBI Taxonomy" id="2049346"/>
    <lineage>
        <taxon>Eukaryota</taxon>
        <taxon>Metamonada</taxon>
        <taxon>Preaxostyla</taxon>
        <taxon>Oxymonadida</taxon>
        <taxon>Blattamonas</taxon>
    </lineage>
</organism>
<dbReference type="Proteomes" id="UP001281761">
    <property type="component" value="Unassembled WGS sequence"/>
</dbReference>
<sequence length="326" mass="37249">MDHNDTPNRVITPDSPISALHLIDQAGKFAISDLDNSEIKELRPLPLHDKEQIVTSLNYLKTVTTKVLKIARRENPTGHRPFFDVLTDCLKTMDSEIQQHVVLLIHAILLTTDSRSLFLVLDSNIISPIVTILQPELIPMSNLHFHSAFISILSSMSSLPLTVDLTLFDIPSDDEKEWVLNKLAVEVLQPAENYIIYLFSHRLDSDSEKELRLLFSFCRQLVQLAPLTLSLQEVSHITNALPVLLWNISDSLNMWDTYYDLVTIDDVLSSPSEEQRHHMHPLSSVMEEETLPELLEMHRVGYPVTNSRRNIPGFVKRISWRFGNNS</sequence>
<proteinExistence type="predicted"/>
<gene>
    <name evidence="1" type="ORF">BLNAU_2210</name>
</gene>
<protein>
    <submittedName>
        <fullName evidence="1">Uncharacterized protein</fullName>
    </submittedName>
</protein>
<keyword evidence="2" id="KW-1185">Reference proteome</keyword>
<comment type="caution">
    <text evidence="1">The sequence shown here is derived from an EMBL/GenBank/DDBJ whole genome shotgun (WGS) entry which is preliminary data.</text>
</comment>
<reference evidence="1 2" key="1">
    <citation type="journal article" date="2022" name="bioRxiv">
        <title>Genomics of Preaxostyla Flagellates Illuminates Evolutionary Transitions and the Path Towards Mitochondrial Loss.</title>
        <authorList>
            <person name="Novak L.V.F."/>
            <person name="Treitli S.C."/>
            <person name="Pyrih J."/>
            <person name="Halakuc P."/>
            <person name="Pipaliya S.V."/>
            <person name="Vacek V."/>
            <person name="Brzon O."/>
            <person name="Soukal P."/>
            <person name="Eme L."/>
            <person name="Dacks J.B."/>
            <person name="Karnkowska A."/>
            <person name="Elias M."/>
            <person name="Hampl V."/>
        </authorList>
    </citation>
    <scope>NUCLEOTIDE SEQUENCE [LARGE SCALE GENOMIC DNA]</scope>
    <source>
        <strain evidence="1">NAU3</strain>
        <tissue evidence="1">Gut</tissue>
    </source>
</reference>
<evidence type="ECO:0000313" key="2">
    <source>
        <dbReference type="Proteomes" id="UP001281761"/>
    </source>
</evidence>